<name>A0A1I6H9V8_9GAMM</name>
<accession>A0A1I6H9V8</accession>
<dbReference type="EMBL" id="FOYW01000001">
    <property type="protein sequence ID" value="SFR51091.1"/>
    <property type="molecule type" value="Genomic_DNA"/>
</dbReference>
<dbReference type="AlphaFoldDB" id="A0A1I6H9V8"/>
<evidence type="ECO:0000313" key="2">
    <source>
        <dbReference type="Proteomes" id="UP000198644"/>
    </source>
</evidence>
<dbReference type="Proteomes" id="UP000198644">
    <property type="component" value="Unassembled WGS sequence"/>
</dbReference>
<reference evidence="1 2" key="1">
    <citation type="submission" date="2016-10" db="EMBL/GenBank/DDBJ databases">
        <authorList>
            <person name="de Groot N.N."/>
        </authorList>
    </citation>
    <scope>NUCLEOTIDE SEQUENCE [LARGE SCALE GENOMIC DNA]</scope>
    <source>
        <strain evidence="1 2">CGMCC 1.9167</strain>
    </source>
</reference>
<dbReference type="RefSeq" id="WP_167812637.1">
    <property type="nucleotide sequence ID" value="NZ_FOYW01000001.1"/>
</dbReference>
<protein>
    <submittedName>
        <fullName evidence="1">Uncharacterized protein</fullName>
    </submittedName>
</protein>
<evidence type="ECO:0000313" key="1">
    <source>
        <dbReference type="EMBL" id="SFR51091.1"/>
    </source>
</evidence>
<organism evidence="1 2">
    <name type="scientific">Marinobacter daqiaonensis</name>
    <dbReference type="NCBI Taxonomy" id="650891"/>
    <lineage>
        <taxon>Bacteria</taxon>
        <taxon>Pseudomonadati</taxon>
        <taxon>Pseudomonadota</taxon>
        <taxon>Gammaproteobacteria</taxon>
        <taxon>Pseudomonadales</taxon>
        <taxon>Marinobacteraceae</taxon>
        <taxon>Marinobacter</taxon>
    </lineage>
</organism>
<dbReference type="STRING" id="650891.SAMN05216203_1020"/>
<proteinExistence type="predicted"/>
<gene>
    <name evidence="1" type="ORF">SAMN05216203_1020</name>
</gene>
<keyword evidence="2" id="KW-1185">Reference proteome</keyword>
<sequence length="128" mass="15094">MNGDFNTEQYLSLKVSCDFVFSEIDFVKIDRLCKKVDVVKKVYRSYTPDLSVKMSNEEIGRQPYRDLLELFLVAASSFEDYKFLNTALKLNDLLVEKKFLEEWEAQEVFQKLQCLAIRLMRKTVGHHL</sequence>